<protein>
    <submittedName>
        <fullName evidence="1">Uncharacterized protein</fullName>
    </submittedName>
</protein>
<sequence length="77" mass="8808">MLLLKVNRVGNSTRLSRLCNYWCKCWNLTKGVCLILAVARAACLSNQKSLLKPIRAILMIFPFMDKKAIKPLGDWQK</sequence>
<name>A0A176S1L9_9GAMM</name>
<evidence type="ECO:0000313" key="1">
    <source>
        <dbReference type="EMBL" id="OAD21836.1"/>
    </source>
</evidence>
<organism evidence="1 2">
    <name type="scientific">Candidatus Thiomargarita nelsonii</name>
    <dbReference type="NCBI Taxonomy" id="1003181"/>
    <lineage>
        <taxon>Bacteria</taxon>
        <taxon>Pseudomonadati</taxon>
        <taxon>Pseudomonadota</taxon>
        <taxon>Gammaproteobacteria</taxon>
        <taxon>Thiotrichales</taxon>
        <taxon>Thiotrichaceae</taxon>
        <taxon>Thiomargarita</taxon>
    </lineage>
</organism>
<dbReference type="EMBL" id="LUTY01001359">
    <property type="protein sequence ID" value="OAD21836.1"/>
    <property type="molecule type" value="Genomic_DNA"/>
</dbReference>
<gene>
    <name evidence="1" type="ORF">THIOM_002391</name>
</gene>
<dbReference type="Proteomes" id="UP000076962">
    <property type="component" value="Unassembled WGS sequence"/>
</dbReference>
<proteinExistence type="predicted"/>
<accession>A0A176S1L9</accession>
<keyword evidence="2" id="KW-1185">Reference proteome</keyword>
<evidence type="ECO:0000313" key="2">
    <source>
        <dbReference type="Proteomes" id="UP000076962"/>
    </source>
</evidence>
<comment type="caution">
    <text evidence="1">The sequence shown here is derived from an EMBL/GenBank/DDBJ whole genome shotgun (WGS) entry which is preliminary data.</text>
</comment>
<reference evidence="1 2" key="1">
    <citation type="submission" date="2016-05" db="EMBL/GenBank/DDBJ databases">
        <title>Single-cell genome of chain-forming Candidatus Thiomargarita nelsonii and comparison to other large sulfur-oxidizing bacteria.</title>
        <authorList>
            <person name="Winkel M."/>
            <person name="Salman V."/>
            <person name="Woyke T."/>
            <person name="Schulz-Vogt H."/>
            <person name="Richter M."/>
            <person name="Flood B."/>
            <person name="Bailey J."/>
            <person name="Amann R."/>
            <person name="Mussmann M."/>
        </authorList>
    </citation>
    <scope>NUCLEOTIDE SEQUENCE [LARGE SCALE GENOMIC DNA]</scope>
    <source>
        <strain evidence="1 2">THI036</strain>
    </source>
</reference>
<dbReference type="AlphaFoldDB" id="A0A176S1L9"/>